<dbReference type="AlphaFoldDB" id="A0AAN8Z1L6"/>
<evidence type="ECO:0000313" key="6">
    <source>
        <dbReference type="Proteomes" id="UP001370490"/>
    </source>
</evidence>
<dbReference type="Proteomes" id="UP001370490">
    <property type="component" value="Unassembled WGS sequence"/>
</dbReference>
<dbReference type="EMBL" id="JBAMMX010000020">
    <property type="protein sequence ID" value="KAK6921047.1"/>
    <property type="molecule type" value="Genomic_DNA"/>
</dbReference>
<keyword evidence="6" id="KW-1185">Reference proteome</keyword>
<evidence type="ECO:0000313" key="5">
    <source>
        <dbReference type="EMBL" id="KAK6921047.1"/>
    </source>
</evidence>
<name>A0AAN8Z1L6_9MAGN</name>
<dbReference type="EC" id="2.8.2.-" evidence="3"/>
<evidence type="ECO:0000256" key="2">
    <source>
        <dbReference type="ARBA" id="ARBA00022679"/>
    </source>
</evidence>
<dbReference type="Pfam" id="PF00685">
    <property type="entry name" value="Sulfotransfer_1"/>
    <property type="match status" value="1"/>
</dbReference>
<evidence type="ECO:0000256" key="3">
    <source>
        <dbReference type="RuleBase" id="RU361155"/>
    </source>
</evidence>
<dbReference type="SUPFAM" id="SSF52540">
    <property type="entry name" value="P-loop containing nucleoside triphosphate hydrolases"/>
    <property type="match status" value="1"/>
</dbReference>
<keyword evidence="2 3" id="KW-0808">Transferase</keyword>
<evidence type="ECO:0000256" key="1">
    <source>
        <dbReference type="ARBA" id="ARBA00005771"/>
    </source>
</evidence>
<proteinExistence type="inferred from homology"/>
<dbReference type="GO" id="GO:0008146">
    <property type="term" value="F:sulfotransferase activity"/>
    <property type="evidence" value="ECO:0007669"/>
    <property type="project" value="InterPro"/>
</dbReference>
<gene>
    <name evidence="5" type="ORF">RJ641_014725</name>
</gene>
<sequence length="253" mass="28630">MILGPKSGIKLMKGPIQIVSQKGVPILPWAKYVGFFSSQEYFVAQPTDIVILISSAPKCDTTWLKALTFAIVTCSQFNGSNSPLLPTLSNSCMPFNLQALDAQHFCFCLLISLLIPCQNQFYLLIVYICRELKDVFVSISYFIRNHTRKDKVSLELEENFESISKFEVNRLGKHALCGSCKMVDNHVLYRKVEIGLLDHIWKDLFKLLATALNAIALPSFKASATLIIPKLIISICFSRQKIKKNMRFSQNKE</sequence>
<dbReference type="PANTHER" id="PTHR11783">
    <property type="entry name" value="SULFOTRANSFERASE SULT"/>
    <property type="match status" value="1"/>
</dbReference>
<dbReference type="Gene3D" id="3.40.50.300">
    <property type="entry name" value="P-loop containing nucleotide triphosphate hydrolases"/>
    <property type="match status" value="1"/>
</dbReference>
<comment type="similarity">
    <text evidence="1 3">Belongs to the sulfotransferase 1 family.</text>
</comment>
<dbReference type="InterPro" id="IPR000863">
    <property type="entry name" value="Sulfotransferase_dom"/>
</dbReference>
<feature type="domain" description="Sulfotransferase" evidence="4">
    <location>
        <begin position="51"/>
        <end position="164"/>
    </location>
</feature>
<reference evidence="5 6" key="1">
    <citation type="submission" date="2023-12" db="EMBL/GenBank/DDBJ databases">
        <title>A high-quality genome assembly for Dillenia turbinata (Dilleniales).</title>
        <authorList>
            <person name="Chanderbali A."/>
        </authorList>
    </citation>
    <scope>NUCLEOTIDE SEQUENCE [LARGE SCALE GENOMIC DNA]</scope>
    <source>
        <strain evidence="5">LSX21</strain>
        <tissue evidence="5">Leaf</tissue>
    </source>
</reference>
<dbReference type="InterPro" id="IPR027417">
    <property type="entry name" value="P-loop_NTPase"/>
</dbReference>
<comment type="caution">
    <text evidence="5">The sequence shown here is derived from an EMBL/GenBank/DDBJ whole genome shotgun (WGS) entry which is preliminary data.</text>
</comment>
<organism evidence="5 6">
    <name type="scientific">Dillenia turbinata</name>
    <dbReference type="NCBI Taxonomy" id="194707"/>
    <lineage>
        <taxon>Eukaryota</taxon>
        <taxon>Viridiplantae</taxon>
        <taxon>Streptophyta</taxon>
        <taxon>Embryophyta</taxon>
        <taxon>Tracheophyta</taxon>
        <taxon>Spermatophyta</taxon>
        <taxon>Magnoliopsida</taxon>
        <taxon>eudicotyledons</taxon>
        <taxon>Gunneridae</taxon>
        <taxon>Pentapetalae</taxon>
        <taxon>Dilleniales</taxon>
        <taxon>Dilleniaceae</taxon>
        <taxon>Dillenia</taxon>
    </lineage>
</organism>
<accession>A0AAN8Z1L6</accession>
<protein>
    <recommendedName>
        <fullName evidence="3">Sulfotransferase</fullName>
        <ecNumber evidence="3">2.8.2.-</ecNumber>
    </recommendedName>
</protein>
<evidence type="ECO:0000259" key="4">
    <source>
        <dbReference type="Pfam" id="PF00685"/>
    </source>
</evidence>